<accession>A0A0F9W856</accession>
<gene>
    <name evidence="3" type="ORF">LCGC14_0314990</name>
</gene>
<evidence type="ECO:0000313" key="3">
    <source>
        <dbReference type="EMBL" id="KKN81826.1"/>
    </source>
</evidence>
<dbReference type="AlphaFoldDB" id="A0A0F9W856"/>
<evidence type="ECO:0000259" key="2">
    <source>
        <dbReference type="Pfam" id="PF13511"/>
    </source>
</evidence>
<comment type="caution">
    <text evidence="3">The sequence shown here is derived from an EMBL/GenBank/DDBJ whole genome shotgun (WGS) entry which is preliminary data.</text>
</comment>
<evidence type="ECO:0000256" key="1">
    <source>
        <dbReference type="SAM" id="MobiDB-lite"/>
    </source>
</evidence>
<reference evidence="3" key="1">
    <citation type="journal article" date="2015" name="Nature">
        <title>Complex archaea that bridge the gap between prokaryotes and eukaryotes.</title>
        <authorList>
            <person name="Spang A."/>
            <person name="Saw J.H."/>
            <person name="Jorgensen S.L."/>
            <person name="Zaremba-Niedzwiedzka K."/>
            <person name="Martijn J."/>
            <person name="Lind A.E."/>
            <person name="van Eijk R."/>
            <person name="Schleper C."/>
            <person name="Guy L."/>
            <person name="Ettema T.J."/>
        </authorList>
    </citation>
    <scope>NUCLEOTIDE SEQUENCE</scope>
</reference>
<feature type="compositionally biased region" description="Pro residues" evidence="1">
    <location>
        <begin position="50"/>
        <end position="62"/>
    </location>
</feature>
<organism evidence="3">
    <name type="scientific">marine sediment metagenome</name>
    <dbReference type="NCBI Taxonomy" id="412755"/>
    <lineage>
        <taxon>unclassified sequences</taxon>
        <taxon>metagenomes</taxon>
        <taxon>ecological metagenomes</taxon>
    </lineage>
</organism>
<proteinExistence type="predicted"/>
<name>A0A0F9W856_9ZZZZ</name>
<dbReference type="Pfam" id="PF13511">
    <property type="entry name" value="DUF4124"/>
    <property type="match status" value="1"/>
</dbReference>
<feature type="compositionally biased region" description="Low complexity" evidence="1">
    <location>
        <begin position="63"/>
        <end position="82"/>
    </location>
</feature>
<feature type="compositionally biased region" description="Polar residues" evidence="1">
    <location>
        <begin position="34"/>
        <end position="45"/>
    </location>
</feature>
<feature type="domain" description="DUF4124" evidence="2">
    <location>
        <begin position="17"/>
        <end position="62"/>
    </location>
</feature>
<sequence>MRKTVIAIALGLTCTHVMAEKLYKWVDENGVTQFSQQPPASNQYERMNVTPPPALGSTPPPTAETSTATEPDPGNENAAAQKAESEQKAMRVAQCAKLREDLTTLENNPRLGRTNADGEMERIGEDERQSMITTAREELASYCN</sequence>
<dbReference type="EMBL" id="LAZR01000209">
    <property type="protein sequence ID" value="KKN81826.1"/>
    <property type="molecule type" value="Genomic_DNA"/>
</dbReference>
<feature type="region of interest" description="Disordered" evidence="1">
    <location>
        <begin position="34"/>
        <end position="129"/>
    </location>
</feature>
<dbReference type="InterPro" id="IPR025392">
    <property type="entry name" value="DUF4124"/>
</dbReference>
<feature type="compositionally biased region" description="Basic and acidic residues" evidence="1">
    <location>
        <begin position="119"/>
        <end position="129"/>
    </location>
</feature>
<protein>
    <recommendedName>
        <fullName evidence="2">DUF4124 domain-containing protein</fullName>
    </recommendedName>
</protein>